<protein>
    <submittedName>
        <fullName evidence="1">Uncharacterized protein</fullName>
    </submittedName>
</protein>
<name>A0A934I2W0_9CLOT</name>
<accession>A0A934I2W0</accession>
<organism evidence="1 2">
    <name type="scientific">Clostridium aciditolerans</name>
    <dbReference type="NCBI Taxonomy" id="339861"/>
    <lineage>
        <taxon>Bacteria</taxon>
        <taxon>Bacillati</taxon>
        <taxon>Bacillota</taxon>
        <taxon>Clostridia</taxon>
        <taxon>Eubacteriales</taxon>
        <taxon>Clostridiaceae</taxon>
        <taxon>Clostridium</taxon>
    </lineage>
</organism>
<gene>
    <name evidence="1" type="ORF">I6U51_21680</name>
</gene>
<dbReference type="EMBL" id="JAEEGB010000040">
    <property type="protein sequence ID" value="MBI6875288.1"/>
    <property type="molecule type" value="Genomic_DNA"/>
</dbReference>
<evidence type="ECO:0000313" key="2">
    <source>
        <dbReference type="Proteomes" id="UP000622687"/>
    </source>
</evidence>
<keyword evidence="2" id="KW-1185">Reference proteome</keyword>
<dbReference type="Proteomes" id="UP000622687">
    <property type="component" value="Unassembled WGS sequence"/>
</dbReference>
<proteinExistence type="predicted"/>
<comment type="caution">
    <text evidence="1">The sequence shown here is derived from an EMBL/GenBank/DDBJ whole genome shotgun (WGS) entry which is preliminary data.</text>
</comment>
<dbReference type="AlphaFoldDB" id="A0A934I2W0"/>
<sequence>MDNVLENVRMILEILNRKLYEYTGIGVIIPRVKRVRVRVKPVEPEVVIRNR</sequence>
<reference evidence="1" key="1">
    <citation type="submission" date="2020-12" db="EMBL/GenBank/DDBJ databases">
        <title>Clostridium thailandense sp. nov., a novel acetogenic bacterium isolated from peat land soil in Thailand.</title>
        <authorList>
            <person name="Chaikitkaew S."/>
            <person name="Birkeland N.K."/>
        </authorList>
    </citation>
    <scope>NUCLEOTIDE SEQUENCE</scope>
    <source>
        <strain evidence="1">DSM 17425</strain>
    </source>
</reference>
<evidence type="ECO:0000313" key="1">
    <source>
        <dbReference type="EMBL" id="MBI6875288.1"/>
    </source>
</evidence>
<dbReference type="RefSeq" id="WP_211144645.1">
    <property type="nucleotide sequence ID" value="NZ_JAEEGB010000040.1"/>
</dbReference>